<keyword evidence="4" id="KW-0052">Apoplast</keyword>
<proteinExistence type="inferred from homology"/>
<reference evidence="5 6" key="1">
    <citation type="journal article" date="2005" name="Nature">
        <title>The map-based sequence of the rice genome.</title>
        <authorList>
            <consortium name="International rice genome sequencing project (IRGSP)"/>
            <person name="Matsumoto T."/>
            <person name="Wu J."/>
            <person name="Kanamori H."/>
            <person name="Katayose Y."/>
            <person name="Fujisawa M."/>
            <person name="Namiki N."/>
            <person name="Mizuno H."/>
            <person name="Yamamoto K."/>
            <person name="Antonio B.A."/>
            <person name="Baba T."/>
            <person name="Sakata K."/>
            <person name="Nagamura Y."/>
            <person name="Aoki H."/>
            <person name="Arikawa K."/>
            <person name="Arita K."/>
            <person name="Bito T."/>
            <person name="Chiden Y."/>
            <person name="Fujitsuka N."/>
            <person name="Fukunaka R."/>
            <person name="Hamada M."/>
            <person name="Harada C."/>
            <person name="Hayashi A."/>
            <person name="Hijishita S."/>
            <person name="Honda M."/>
            <person name="Hosokawa S."/>
            <person name="Ichikawa Y."/>
            <person name="Idonuma A."/>
            <person name="Iijima M."/>
            <person name="Ikeda M."/>
            <person name="Ikeno M."/>
            <person name="Ito K."/>
            <person name="Ito S."/>
            <person name="Ito T."/>
            <person name="Ito Y."/>
            <person name="Ito Y."/>
            <person name="Iwabuchi A."/>
            <person name="Kamiya K."/>
            <person name="Karasawa W."/>
            <person name="Kurita K."/>
            <person name="Katagiri S."/>
            <person name="Kikuta A."/>
            <person name="Kobayashi H."/>
            <person name="Kobayashi N."/>
            <person name="Machita K."/>
            <person name="Maehara T."/>
            <person name="Masukawa M."/>
            <person name="Mizubayashi T."/>
            <person name="Mukai Y."/>
            <person name="Nagasaki H."/>
            <person name="Nagata Y."/>
            <person name="Naito S."/>
            <person name="Nakashima M."/>
            <person name="Nakama Y."/>
            <person name="Nakamichi Y."/>
            <person name="Nakamura M."/>
            <person name="Meguro A."/>
            <person name="Negishi M."/>
            <person name="Ohta I."/>
            <person name="Ohta T."/>
            <person name="Okamoto M."/>
            <person name="Ono N."/>
            <person name="Saji S."/>
            <person name="Sakaguchi M."/>
            <person name="Sakai K."/>
            <person name="Shibata M."/>
            <person name="Shimokawa T."/>
            <person name="Song J."/>
            <person name="Takazaki Y."/>
            <person name="Terasawa K."/>
            <person name="Tsugane M."/>
            <person name="Tsuji K."/>
            <person name="Ueda S."/>
            <person name="Waki K."/>
            <person name="Yamagata H."/>
            <person name="Yamamoto M."/>
            <person name="Yamamoto S."/>
            <person name="Yamane H."/>
            <person name="Yoshiki S."/>
            <person name="Yoshihara R."/>
            <person name="Yukawa K."/>
            <person name="Zhong H."/>
            <person name="Yano M."/>
            <person name="Yuan Q."/>
            <person name="Ouyang S."/>
            <person name="Liu J."/>
            <person name="Jones K.M."/>
            <person name="Gansberger K."/>
            <person name="Moffat K."/>
            <person name="Hill J."/>
            <person name="Bera J."/>
            <person name="Fadrosh D."/>
            <person name="Jin S."/>
            <person name="Johri S."/>
            <person name="Kim M."/>
            <person name="Overton L."/>
            <person name="Reardon M."/>
            <person name="Tsitrin T."/>
            <person name="Vuong H."/>
            <person name="Weaver B."/>
            <person name="Ciecko A."/>
            <person name="Tallon L."/>
            <person name="Jackson J."/>
            <person name="Pai G."/>
            <person name="Aken S.V."/>
            <person name="Utterback T."/>
            <person name="Reidmuller S."/>
            <person name="Feldblyum T."/>
            <person name="Hsiao J."/>
            <person name="Zismann V."/>
            <person name="Iobst S."/>
            <person name="de Vazeille A.R."/>
            <person name="Buell C.R."/>
            <person name="Ying K."/>
            <person name="Li Y."/>
            <person name="Lu T."/>
            <person name="Huang Y."/>
            <person name="Zhao Q."/>
            <person name="Feng Q."/>
            <person name="Zhang L."/>
            <person name="Zhu J."/>
            <person name="Weng Q."/>
            <person name="Mu J."/>
            <person name="Lu Y."/>
            <person name="Fan D."/>
            <person name="Liu Y."/>
            <person name="Guan J."/>
            <person name="Zhang Y."/>
            <person name="Yu S."/>
            <person name="Liu X."/>
            <person name="Zhang Y."/>
            <person name="Hong G."/>
            <person name="Han B."/>
            <person name="Choisne N."/>
            <person name="Demange N."/>
            <person name="Orjeda G."/>
            <person name="Samain S."/>
            <person name="Cattolico L."/>
            <person name="Pelletier E."/>
            <person name="Couloux A."/>
            <person name="Segurens B."/>
            <person name="Wincker P."/>
            <person name="D'Hont A."/>
            <person name="Scarpelli C."/>
            <person name="Weissenbach J."/>
            <person name="Salanoubat M."/>
            <person name="Quetier F."/>
            <person name="Yu Y."/>
            <person name="Kim H.R."/>
            <person name="Rambo T."/>
            <person name="Currie J."/>
            <person name="Collura K."/>
            <person name="Luo M."/>
            <person name="Yang T."/>
            <person name="Ammiraju J.S.S."/>
            <person name="Engler F."/>
            <person name="Soderlund C."/>
            <person name="Wing R.A."/>
            <person name="Palmer L.E."/>
            <person name="de la Bastide M."/>
            <person name="Spiegel L."/>
            <person name="Nascimento L."/>
            <person name="Zutavern T."/>
            <person name="O'Shaughnessy A."/>
            <person name="Dike S."/>
            <person name="Dedhia N."/>
            <person name="Preston R."/>
            <person name="Balija V."/>
            <person name="McCombie W.R."/>
            <person name="Chow T."/>
            <person name="Chen H."/>
            <person name="Chung M."/>
            <person name="Chen C."/>
            <person name="Shaw J."/>
            <person name="Wu H."/>
            <person name="Hsiao K."/>
            <person name="Chao Y."/>
            <person name="Chu M."/>
            <person name="Cheng C."/>
            <person name="Hour A."/>
            <person name="Lee P."/>
            <person name="Lin S."/>
            <person name="Lin Y."/>
            <person name="Liou J."/>
            <person name="Liu S."/>
            <person name="Hsing Y."/>
            <person name="Raghuvanshi S."/>
            <person name="Mohanty A."/>
            <person name="Bharti A.K."/>
            <person name="Gaur A."/>
            <person name="Gupta V."/>
            <person name="Kumar D."/>
            <person name="Ravi V."/>
            <person name="Vij S."/>
            <person name="Kapur A."/>
            <person name="Khurana P."/>
            <person name="Khurana P."/>
            <person name="Khurana J.P."/>
            <person name="Tyagi A.K."/>
            <person name="Gaikwad K."/>
            <person name="Singh A."/>
            <person name="Dalal V."/>
            <person name="Srivastava S."/>
            <person name="Dixit A."/>
            <person name="Pal A.K."/>
            <person name="Ghazi I.A."/>
            <person name="Yadav M."/>
            <person name="Pandit A."/>
            <person name="Bhargava A."/>
            <person name="Sureshbabu K."/>
            <person name="Batra K."/>
            <person name="Sharma T.R."/>
            <person name="Mohapatra T."/>
            <person name="Singh N.K."/>
            <person name="Messing J."/>
            <person name="Nelson A.B."/>
            <person name="Fuks G."/>
            <person name="Kavchok S."/>
            <person name="Keizer G."/>
            <person name="Linton E."/>
            <person name="Llaca V."/>
            <person name="Song R."/>
            <person name="Tanyolac B."/>
            <person name="Young S."/>
            <person name="Ho-Il K."/>
            <person name="Hahn J.H."/>
            <person name="Sangsakoo G."/>
            <person name="Vanavichit A."/>
            <person name="de Mattos Luiz.A.T."/>
            <person name="Zimmer P.D."/>
            <person name="Malone G."/>
            <person name="Dellagostin O."/>
            <person name="de Oliveira A.C."/>
            <person name="Bevan M."/>
            <person name="Bancroft I."/>
            <person name="Minx P."/>
            <person name="Cordum H."/>
            <person name="Wilson R."/>
            <person name="Cheng Z."/>
            <person name="Jin W."/>
            <person name="Jiang J."/>
            <person name="Leong S.A."/>
            <person name="Iwama H."/>
            <person name="Gojobori T."/>
            <person name="Itoh T."/>
            <person name="Niimura Y."/>
            <person name="Fujii Y."/>
            <person name="Habara T."/>
            <person name="Sakai H."/>
            <person name="Sato Y."/>
            <person name="Wilson G."/>
            <person name="Kumar K."/>
            <person name="McCouch S."/>
            <person name="Juretic N."/>
            <person name="Hoen D."/>
            <person name="Wright S."/>
            <person name="Bruskiewich R."/>
            <person name="Bureau T."/>
            <person name="Miyao A."/>
            <person name="Hirochika H."/>
            <person name="Nishikawa T."/>
            <person name="Kadowaki K."/>
            <person name="Sugiura M."/>
            <person name="Burr B."/>
            <person name="Sasaki T."/>
        </authorList>
    </citation>
    <scope>NUCLEOTIDE SEQUENCE [LARGE SCALE GENOMIC DNA]</scope>
    <source>
        <strain evidence="6">cv. Nipponbare</strain>
    </source>
</reference>
<dbReference type="Proteomes" id="UP000000763">
    <property type="component" value="Chromosome 11"/>
</dbReference>
<dbReference type="KEGG" id="dosa:Os11g0179700"/>
<comment type="subunit">
    <text evidence="2 4">Homodimer.</text>
</comment>
<organism evidence="5 6">
    <name type="scientific">Oryza sativa subsp. japonica</name>
    <name type="common">Rice</name>
    <dbReference type="NCBI Taxonomy" id="39947"/>
    <lineage>
        <taxon>Eukaryota</taxon>
        <taxon>Viridiplantae</taxon>
        <taxon>Streptophyta</taxon>
        <taxon>Embryophyta</taxon>
        <taxon>Tracheophyta</taxon>
        <taxon>Spermatophyta</taxon>
        <taxon>Magnoliopsida</taxon>
        <taxon>Liliopsida</taxon>
        <taxon>Poales</taxon>
        <taxon>Poaceae</taxon>
        <taxon>BOP clade</taxon>
        <taxon>Oryzoideae</taxon>
        <taxon>Oryzeae</taxon>
        <taxon>Oryzinae</taxon>
        <taxon>Oryza</taxon>
        <taxon>Oryza sativa</taxon>
    </lineage>
</organism>
<dbReference type="GO" id="GO:0009699">
    <property type="term" value="P:phenylpropanoid biosynthetic process"/>
    <property type="evidence" value="ECO:0007669"/>
    <property type="project" value="UniProtKB-ARBA"/>
</dbReference>
<protein>
    <recommendedName>
        <fullName evidence="4">Dirigent protein</fullName>
    </recommendedName>
</protein>
<reference evidence="6" key="2">
    <citation type="journal article" date="2008" name="Nucleic Acids Res.">
        <title>The rice annotation project database (RAP-DB): 2008 update.</title>
        <authorList>
            <consortium name="The rice annotation project (RAP)"/>
        </authorList>
    </citation>
    <scope>GENOME REANNOTATION</scope>
    <source>
        <strain evidence="6">cv. Nipponbare</strain>
    </source>
</reference>
<gene>
    <name evidence="5" type="ordered locus">Os11g0179700</name>
</gene>
<sequence>MCLYKAKCVYVVSPPNKTSPTSFGTVYVMDDPLTEGPDPRSKPVGRAQGMYLSSDQVRIGFLQAMNIVLTAGPYNGSVITVLGSNHISDSIREMPVVGGTSAFRFARGYAQARTYFLDSNGLDAIVEYNHNHSKIKNGKEISTNAYDLPCAGSQL</sequence>
<evidence type="ECO:0000313" key="6">
    <source>
        <dbReference type="Proteomes" id="UP000000763"/>
    </source>
</evidence>
<keyword evidence="3 4" id="KW-0964">Secreted</keyword>
<dbReference type="AlphaFoldDB" id="Q0IU79"/>
<dbReference type="Pfam" id="PF03018">
    <property type="entry name" value="Dirigent"/>
    <property type="match status" value="1"/>
</dbReference>
<dbReference type="Gene3D" id="2.40.480.10">
    <property type="entry name" value="Allene oxide cyclase-like"/>
    <property type="match status" value="1"/>
</dbReference>
<dbReference type="InterPro" id="IPR004265">
    <property type="entry name" value="Dirigent"/>
</dbReference>
<accession>Q0IU79</accession>
<comment type="subcellular location">
    <subcellularLocation>
        <location evidence="4">Secreted</location>
        <location evidence="4">Extracellular space</location>
        <location evidence="4">Apoplast</location>
    </subcellularLocation>
</comment>
<evidence type="ECO:0000256" key="2">
    <source>
        <dbReference type="ARBA" id="ARBA00011738"/>
    </source>
</evidence>
<evidence type="ECO:0000256" key="1">
    <source>
        <dbReference type="ARBA" id="ARBA00010746"/>
    </source>
</evidence>
<dbReference type="EMBL" id="AP008217">
    <property type="protein sequence ID" value="BAF27736.2"/>
    <property type="molecule type" value="Genomic_DNA"/>
</dbReference>
<evidence type="ECO:0000313" key="5">
    <source>
        <dbReference type="EMBL" id="BAF27736.2"/>
    </source>
</evidence>
<dbReference type="GO" id="GO:0048046">
    <property type="term" value="C:apoplast"/>
    <property type="evidence" value="ECO:0007669"/>
    <property type="project" value="UniProtKB-SubCell"/>
</dbReference>
<dbReference type="PANTHER" id="PTHR21495">
    <property type="entry name" value="NUCLEOPORIN-RELATED"/>
    <property type="match status" value="1"/>
</dbReference>
<name>Q0IU79_ORYSJ</name>
<comment type="similarity">
    <text evidence="1 4">Belongs to the plant dirigent protein family.</text>
</comment>
<evidence type="ECO:0000256" key="3">
    <source>
        <dbReference type="ARBA" id="ARBA00022525"/>
    </source>
</evidence>
<dbReference type="InterPro" id="IPR044859">
    <property type="entry name" value="Allene_oxi_cyc_Dirigent"/>
</dbReference>
<evidence type="ECO:0000256" key="4">
    <source>
        <dbReference type="RuleBase" id="RU363099"/>
    </source>
</evidence>
<comment type="function">
    <text evidence="4">Dirigent proteins impart stereoselectivity on the phenoxy radical-coupling reaction, yielding optically active lignans from two molecules of coniferyl alcohol in the biosynthesis of lignans, flavonolignans, and alkaloids and thus plays a central role in plant secondary metabolism.</text>
</comment>